<dbReference type="PATRIC" id="fig|1126833.4.peg.5473"/>
<dbReference type="OrthoDB" id="2679423at2"/>
<gene>
    <name evidence="2" type="ORF">VN24_24890</name>
</gene>
<feature type="region of interest" description="Disordered" evidence="1">
    <location>
        <begin position="54"/>
        <end position="73"/>
    </location>
</feature>
<reference evidence="2 3" key="1">
    <citation type="journal article" date="2015" name="J. Biotechnol.">
        <title>Complete genome sequence of Paenibacillus beijingensis 7188(T) (=DSM 24997(T)), a novel rhizobacterium from jujube garden soil.</title>
        <authorList>
            <person name="Kwak Y."/>
            <person name="Shin J.H."/>
        </authorList>
    </citation>
    <scope>NUCLEOTIDE SEQUENCE [LARGE SCALE GENOMIC DNA]</scope>
    <source>
        <strain evidence="2 3">DSM 24997</strain>
    </source>
</reference>
<evidence type="ECO:0000313" key="2">
    <source>
        <dbReference type="EMBL" id="AJY77198.1"/>
    </source>
</evidence>
<evidence type="ECO:0000256" key="1">
    <source>
        <dbReference type="SAM" id="MobiDB-lite"/>
    </source>
</evidence>
<accession>A0A0D5NQL5</accession>
<reference evidence="3" key="2">
    <citation type="submission" date="2015-03" db="EMBL/GenBank/DDBJ databases">
        <title>Genome sequence of Paenibacillus beijingensis strain DSM 24997T.</title>
        <authorList>
            <person name="Kwak Y."/>
            <person name="Shin J.-H."/>
        </authorList>
    </citation>
    <scope>NUCLEOTIDE SEQUENCE [LARGE SCALE GENOMIC DNA]</scope>
    <source>
        <strain evidence="3">DSM 24997</strain>
    </source>
</reference>
<dbReference type="RefSeq" id="WP_045672623.1">
    <property type="nucleotide sequence ID" value="NZ_CP011058.1"/>
</dbReference>
<proteinExistence type="predicted"/>
<dbReference type="HOGENOM" id="CLU_2194317_0_0_9"/>
<organism evidence="2 3">
    <name type="scientific">Paenibacillus beijingensis</name>
    <dbReference type="NCBI Taxonomy" id="1126833"/>
    <lineage>
        <taxon>Bacteria</taxon>
        <taxon>Bacillati</taxon>
        <taxon>Bacillota</taxon>
        <taxon>Bacilli</taxon>
        <taxon>Bacillales</taxon>
        <taxon>Paenibacillaceae</taxon>
        <taxon>Paenibacillus</taxon>
    </lineage>
</organism>
<feature type="region of interest" description="Disordered" evidence="1">
    <location>
        <begin position="79"/>
        <end position="108"/>
    </location>
</feature>
<protein>
    <submittedName>
        <fullName evidence="2">Uncharacterized protein</fullName>
    </submittedName>
</protein>
<evidence type="ECO:0000313" key="3">
    <source>
        <dbReference type="Proteomes" id="UP000032633"/>
    </source>
</evidence>
<feature type="compositionally biased region" description="Basic and acidic residues" evidence="1">
    <location>
        <begin position="87"/>
        <end position="97"/>
    </location>
</feature>
<dbReference type="AlphaFoldDB" id="A0A0D5NQL5"/>
<keyword evidence="3" id="KW-1185">Reference proteome</keyword>
<name>A0A0D5NQL5_9BACL</name>
<dbReference type="Proteomes" id="UP000032633">
    <property type="component" value="Chromosome"/>
</dbReference>
<dbReference type="EMBL" id="CP011058">
    <property type="protein sequence ID" value="AJY77198.1"/>
    <property type="molecule type" value="Genomic_DNA"/>
</dbReference>
<sequence>MKFGGFLLGTLCGAAAVFYVASRKPGMTALAGAAAGKMWTNMGKGMMLGVSTRGVSGKTAGKPDTAAAASDHKEAWSSIESIVSSDPEVKRETEKILAESGSGSRSAH</sequence>
<dbReference type="KEGG" id="pbj:VN24_24890"/>